<feature type="domain" description="RNA polymerase II elongation factor ELL N-terminal" evidence="2">
    <location>
        <begin position="340"/>
        <end position="474"/>
    </location>
</feature>
<evidence type="ECO:0000259" key="2">
    <source>
        <dbReference type="Pfam" id="PF10390"/>
    </source>
</evidence>
<dbReference type="GO" id="GO:0032968">
    <property type="term" value="P:positive regulation of transcription elongation by RNA polymerase II"/>
    <property type="evidence" value="ECO:0007669"/>
    <property type="project" value="TreeGrafter"/>
</dbReference>
<evidence type="ECO:0000313" key="3">
    <source>
        <dbReference type="Ensembl" id="ENSTGUP00000016480.2"/>
    </source>
</evidence>
<feature type="compositionally biased region" description="Polar residues" evidence="1">
    <location>
        <begin position="477"/>
        <end position="491"/>
    </location>
</feature>
<proteinExistence type="predicted"/>
<feature type="region of interest" description="Disordered" evidence="1">
    <location>
        <begin position="225"/>
        <end position="298"/>
    </location>
</feature>
<protein>
    <submittedName>
        <fullName evidence="3">Uncharacterized LOC115492536</fullName>
    </submittedName>
</protein>
<feature type="region of interest" description="Disordered" evidence="1">
    <location>
        <begin position="342"/>
        <end position="367"/>
    </location>
</feature>
<accession>H1A0S1</accession>
<sequence length="524" mass="58354">MAELWAWARSRAFHRAPVCTASRRAPKSPAVPVRVTQRSQDQEPNASKASHNGSAQNVNLYNPAGGLQTNREAWSKEQEVEKGIKNLTYIERLKERVKKVKIPELRRAPHSSPDLVPERKRTMPMNPAKYIRRLFSAVSQRPIRDRVIHLLALKNYKKSELLTCLEREGVVEKDKESLGKILQEVANLDANENSFSLKEHFFKDIHVDWPGYSERDRKTLEVTLFQKTAPSPNATSTSQSLSLGPSERNTPPRTAQKRPLASAFIHPVMTKKQRIDQEPHGIQSAAGGHSPSSLDLPSTSCSTLNLAPSVSSISTSTCQLQEKDKIRTPSGIPAPVRVQRKIPSSKGAKAVVRGAQQSNSGPVPEKKRMMSVRLADIDWSGCAAVYGRPYRDRVIHLLALRDYKEPELLARLQRDGVRQKDKDSLGKILQEVADVNAKDNSFSLKEHLFPALQTDWPGYSKTERANLKLILSRKAAPSQNPTSSSQATSPGPSERDAPARPVQKRPCASGLTSPAMSKKWRIEQ</sequence>
<dbReference type="GO" id="GO:0006368">
    <property type="term" value="P:transcription elongation by RNA polymerase II"/>
    <property type="evidence" value="ECO:0007669"/>
    <property type="project" value="InterPro"/>
</dbReference>
<dbReference type="PANTHER" id="PTHR23288">
    <property type="entry name" value="OCCLUDIN AND RNA POLYMERASE II ELONGATION FACTOR ELL"/>
    <property type="match status" value="1"/>
</dbReference>
<dbReference type="Proteomes" id="UP000007754">
    <property type="component" value="Unplaced"/>
</dbReference>
<name>H1A0S1_TAEGU</name>
<dbReference type="InParanoid" id="H1A0S1"/>
<dbReference type="GeneTree" id="ENSGT00940000154828"/>
<dbReference type="GO" id="GO:0008023">
    <property type="term" value="C:transcription elongation factor complex"/>
    <property type="evidence" value="ECO:0007669"/>
    <property type="project" value="InterPro"/>
</dbReference>
<dbReference type="OrthoDB" id="6284217at2759"/>
<dbReference type="Ensembl" id="ENSTGUT00000016807.2">
    <property type="protein sequence ID" value="ENSTGUP00000016480.2"/>
    <property type="gene ID" value="ENSTGUG00000016168.2"/>
</dbReference>
<dbReference type="InterPro" id="IPR036390">
    <property type="entry name" value="WH_DNA-bd_sf"/>
</dbReference>
<dbReference type="Pfam" id="PF10390">
    <property type="entry name" value="ELL"/>
    <property type="match status" value="2"/>
</dbReference>
<dbReference type="SUPFAM" id="SSF46785">
    <property type="entry name" value="Winged helix' DNA-binding domain"/>
    <property type="match status" value="2"/>
</dbReference>
<gene>
    <name evidence="3" type="primary">LOC121468993</name>
</gene>
<dbReference type="AlphaFoldDB" id="H1A0S1"/>
<dbReference type="GO" id="GO:0000987">
    <property type="term" value="F:cis-regulatory region sequence-specific DNA binding"/>
    <property type="evidence" value="ECO:0007669"/>
    <property type="project" value="TreeGrafter"/>
</dbReference>
<keyword evidence="4" id="KW-1185">Reference proteome</keyword>
<reference evidence="3" key="1">
    <citation type="submission" date="2025-08" db="UniProtKB">
        <authorList>
            <consortium name="Ensembl"/>
        </authorList>
    </citation>
    <scope>IDENTIFICATION</scope>
</reference>
<dbReference type="Gene3D" id="1.10.10.2670">
    <property type="entry name" value="E3 ubiquitin-protein ligase"/>
    <property type="match status" value="2"/>
</dbReference>
<dbReference type="InterPro" id="IPR042065">
    <property type="entry name" value="E3_ELL-like"/>
</dbReference>
<organism evidence="3 4">
    <name type="scientific">Taeniopygia guttata</name>
    <name type="common">Zebra finch</name>
    <name type="synonym">Poephila guttata</name>
    <dbReference type="NCBI Taxonomy" id="59729"/>
    <lineage>
        <taxon>Eukaryota</taxon>
        <taxon>Metazoa</taxon>
        <taxon>Chordata</taxon>
        <taxon>Craniata</taxon>
        <taxon>Vertebrata</taxon>
        <taxon>Euteleostomi</taxon>
        <taxon>Archelosauria</taxon>
        <taxon>Archosauria</taxon>
        <taxon>Dinosauria</taxon>
        <taxon>Saurischia</taxon>
        <taxon>Theropoda</taxon>
        <taxon>Coelurosauria</taxon>
        <taxon>Aves</taxon>
        <taxon>Neognathae</taxon>
        <taxon>Neoaves</taxon>
        <taxon>Telluraves</taxon>
        <taxon>Australaves</taxon>
        <taxon>Passeriformes</taxon>
        <taxon>Passeroidea</taxon>
        <taxon>Estrildidae</taxon>
        <taxon>Estrildinae</taxon>
        <taxon>Taeniopygia</taxon>
    </lineage>
</organism>
<evidence type="ECO:0000256" key="1">
    <source>
        <dbReference type="SAM" id="MobiDB-lite"/>
    </source>
</evidence>
<feature type="region of interest" description="Disordered" evidence="1">
    <location>
        <begin position="472"/>
        <end position="524"/>
    </location>
</feature>
<dbReference type="InterPro" id="IPR031176">
    <property type="entry name" value="ELL/occludin"/>
</dbReference>
<feature type="compositionally biased region" description="Polar residues" evidence="1">
    <location>
        <begin position="225"/>
        <end position="253"/>
    </location>
</feature>
<dbReference type="HOGENOM" id="CLU_134167_0_0_1"/>
<feature type="region of interest" description="Disordered" evidence="1">
    <location>
        <begin position="20"/>
        <end position="66"/>
    </location>
</feature>
<dbReference type="PANTHER" id="PTHR23288:SF8">
    <property type="entry name" value="RNA POLYMERASE II ELONGATION FACTOR ELL2"/>
    <property type="match status" value="1"/>
</dbReference>
<reference evidence="3" key="2">
    <citation type="submission" date="2025-09" db="UniProtKB">
        <authorList>
            <consortium name="Ensembl"/>
        </authorList>
    </citation>
    <scope>IDENTIFICATION</scope>
</reference>
<dbReference type="InterPro" id="IPR019464">
    <property type="entry name" value="ELL_N"/>
</dbReference>
<dbReference type="GO" id="GO:0042795">
    <property type="term" value="P:snRNA transcription by RNA polymerase II"/>
    <property type="evidence" value="ECO:0007669"/>
    <property type="project" value="TreeGrafter"/>
</dbReference>
<feature type="compositionally biased region" description="Polar residues" evidence="1">
    <location>
        <begin position="36"/>
        <end position="60"/>
    </location>
</feature>
<evidence type="ECO:0000313" key="4">
    <source>
        <dbReference type="Proteomes" id="UP000007754"/>
    </source>
</evidence>
<feature type="domain" description="RNA polymerase II elongation factor ELL N-terminal" evidence="2">
    <location>
        <begin position="77"/>
        <end position="227"/>
    </location>
</feature>